<evidence type="ECO:0000313" key="6">
    <source>
        <dbReference type="EMBL" id="SCC28905.1"/>
    </source>
</evidence>
<dbReference type="InterPro" id="IPR000847">
    <property type="entry name" value="LysR_HTH_N"/>
</dbReference>
<dbReference type="GO" id="GO:0005829">
    <property type="term" value="C:cytosol"/>
    <property type="evidence" value="ECO:0007669"/>
    <property type="project" value="TreeGrafter"/>
</dbReference>
<dbReference type="GO" id="GO:0003677">
    <property type="term" value="F:DNA binding"/>
    <property type="evidence" value="ECO:0007669"/>
    <property type="project" value="UniProtKB-KW"/>
</dbReference>
<name>A0A1C4DC08_9GAMM</name>
<dbReference type="Pfam" id="PF03466">
    <property type="entry name" value="LysR_substrate"/>
    <property type="match status" value="1"/>
</dbReference>
<dbReference type="STRING" id="1798182.GA0061081_11537"/>
<dbReference type="RefSeq" id="WP_091350488.1">
    <property type="nucleotide sequence ID" value="NZ_FMAQ01000015.1"/>
</dbReference>
<gene>
    <name evidence="6" type="ORF">GA0061081_11537</name>
</gene>
<evidence type="ECO:0000256" key="1">
    <source>
        <dbReference type="ARBA" id="ARBA00009437"/>
    </source>
</evidence>
<organism evidence="6 7">
    <name type="scientific">Gilliamella bombicola</name>
    <dbReference type="NCBI Taxonomy" id="1798182"/>
    <lineage>
        <taxon>Bacteria</taxon>
        <taxon>Pseudomonadati</taxon>
        <taxon>Pseudomonadota</taxon>
        <taxon>Gammaproteobacteria</taxon>
        <taxon>Orbales</taxon>
        <taxon>Orbaceae</taxon>
        <taxon>Gilliamella</taxon>
    </lineage>
</organism>
<sequence length="299" mass="34941">MDIRHLQYFVAIVKADFNLSLAAKRLYISQPALSQFIKQFEDSEKVDLFERYKGRLQGLTPTGELFYEQVKQLLLQYNSMLTAIREDAGQLKGKVRIGIPPLILGAVFSDIIADLIINHPNIEVEIIEKGAYELGRMFMVDELDFAILLDPTNINPSIIDEHLIQQSELSVFFHREHPLAEKEKLTWLDLNDQMLAIFEPSFMIHHKLMKKFGEYNIQPQKCTMSASWDFLLLLATNSKFLTILPSPILDIYSNHNIVERRFVDPIDWKVLLCHPKKDRYSKLHQYVFNYMLSYFKNKN</sequence>
<dbReference type="OrthoDB" id="646694at2"/>
<dbReference type="InterPro" id="IPR005119">
    <property type="entry name" value="LysR_subst-bd"/>
</dbReference>
<keyword evidence="2" id="KW-0805">Transcription regulation</keyword>
<dbReference type="Gene3D" id="1.10.10.10">
    <property type="entry name" value="Winged helix-like DNA-binding domain superfamily/Winged helix DNA-binding domain"/>
    <property type="match status" value="1"/>
</dbReference>
<evidence type="ECO:0000256" key="4">
    <source>
        <dbReference type="ARBA" id="ARBA00023163"/>
    </source>
</evidence>
<proteinExistence type="inferred from homology"/>
<dbReference type="Proteomes" id="UP000199670">
    <property type="component" value="Unassembled WGS sequence"/>
</dbReference>
<dbReference type="AlphaFoldDB" id="A0A1C4DC08"/>
<comment type="similarity">
    <text evidence="1">Belongs to the LysR transcriptional regulatory family.</text>
</comment>
<evidence type="ECO:0000256" key="2">
    <source>
        <dbReference type="ARBA" id="ARBA00023015"/>
    </source>
</evidence>
<dbReference type="GO" id="GO:0003700">
    <property type="term" value="F:DNA-binding transcription factor activity"/>
    <property type="evidence" value="ECO:0007669"/>
    <property type="project" value="InterPro"/>
</dbReference>
<dbReference type="PANTHER" id="PTHR30419">
    <property type="entry name" value="HTH-TYPE TRANSCRIPTIONAL REGULATOR YBHD"/>
    <property type="match status" value="1"/>
</dbReference>
<dbReference type="SUPFAM" id="SSF46785">
    <property type="entry name" value="Winged helix' DNA-binding domain"/>
    <property type="match status" value="1"/>
</dbReference>
<reference evidence="7" key="1">
    <citation type="submission" date="2016-08" db="EMBL/GenBank/DDBJ databases">
        <authorList>
            <person name="Varghese N."/>
            <person name="Submissions Spin"/>
        </authorList>
    </citation>
    <scope>NUCLEOTIDE SEQUENCE [LARGE SCALE GENOMIC DNA]</scope>
    <source>
        <strain evidence="7">R-53248</strain>
    </source>
</reference>
<dbReference type="EMBL" id="FMAQ01000015">
    <property type="protein sequence ID" value="SCC28905.1"/>
    <property type="molecule type" value="Genomic_DNA"/>
</dbReference>
<dbReference type="PROSITE" id="PS50931">
    <property type="entry name" value="HTH_LYSR"/>
    <property type="match status" value="1"/>
</dbReference>
<protein>
    <submittedName>
        <fullName evidence="6">DNA-binding transcriptional regulator, LysR family</fullName>
    </submittedName>
</protein>
<dbReference type="InterPro" id="IPR036390">
    <property type="entry name" value="WH_DNA-bd_sf"/>
</dbReference>
<dbReference type="PANTHER" id="PTHR30419:SF8">
    <property type="entry name" value="NITROGEN ASSIMILATION TRANSCRIPTIONAL ACTIVATOR-RELATED"/>
    <property type="match status" value="1"/>
</dbReference>
<dbReference type="PRINTS" id="PR00039">
    <property type="entry name" value="HTHLYSR"/>
</dbReference>
<dbReference type="Pfam" id="PF00126">
    <property type="entry name" value="HTH_1"/>
    <property type="match status" value="1"/>
</dbReference>
<evidence type="ECO:0000313" key="7">
    <source>
        <dbReference type="Proteomes" id="UP000199670"/>
    </source>
</evidence>
<evidence type="ECO:0000256" key="3">
    <source>
        <dbReference type="ARBA" id="ARBA00023125"/>
    </source>
</evidence>
<keyword evidence="7" id="KW-1185">Reference proteome</keyword>
<dbReference type="InterPro" id="IPR036388">
    <property type="entry name" value="WH-like_DNA-bd_sf"/>
</dbReference>
<accession>A0A1C4DC08</accession>
<evidence type="ECO:0000259" key="5">
    <source>
        <dbReference type="PROSITE" id="PS50931"/>
    </source>
</evidence>
<dbReference type="Gene3D" id="3.40.190.290">
    <property type="match status" value="1"/>
</dbReference>
<dbReference type="SUPFAM" id="SSF53850">
    <property type="entry name" value="Periplasmic binding protein-like II"/>
    <property type="match status" value="1"/>
</dbReference>
<dbReference type="InterPro" id="IPR050950">
    <property type="entry name" value="HTH-type_LysR_regulators"/>
</dbReference>
<keyword evidence="3 6" id="KW-0238">DNA-binding</keyword>
<feature type="domain" description="HTH lysR-type" evidence="5">
    <location>
        <begin position="1"/>
        <end position="59"/>
    </location>
</feature>
<keyword evidence="4" id="KW-0804">Transcription</keyword>